<dbReference type="SUPFAM" id="SSF52172">
    <property type="entry name" value="CheY-like"/>
    <property type="match status" value="1"/>
</dbReference>
<evidence type="ECO:0000256" key="2">
    <source>
        <dbReference type="PROSITE-ProRule" id="PRU00169"/>
    </source>
</evidence>
<keyword evidence="1 2" id="KW-0597">Phosphoprotein</keyword>
<dbReference type="SMART" id="SM00448">
    <property type="entry name" value="REC"/>
    <property type="match status" value="1"/>
</dbReference>
<evidence type="ECO:0000313" key="4">
    <source>
        <dbReference type="EMBL" id="CAM78220.1"/>
    </source>
</evidence>
<feature type="domain" description="Response regulatory" evidence="3">
    <location>
        <begin position="33"/>
        <end position="150"/>
    </location>
</feature>
<dbReference type="AlphaFoldDB" id="A4U5R3"/>
<feature type="modified residue" description="4-aspartylphosphate" evidence="2">
    <location>
        <position position="84"/>
    </location>
</feature>
<gene>
    <name evidence="4" type="ORF">MGR_4288</name>
</gene>
<sequence>MFFIHYRVGFAGNWRDFDMGAAVAQEGFDTPPLIVVIEDEPMVLSAYELMFEAWGYRFVGADSATVALAKLAVLRSPPDFIVADYRLAEGQTGTQAICVLRQAFGHDIPGLLVTGETSIETLRDAASTGFPLLRKPVGSRQLQDAVARGIATGF</sequence>
<organism evidence="4">
    <name type="scientific">Magnetospirillum gryphiswaldense</name>
    <dbReference type="NCBI Taxonomy" id="55518"/>
    <lineage>
        <taxon>Bacteria</taxon>
        <taxon>Pseudomonadati</taxon>
        <taxon>Pseudomonadota</taxon>
        <taxon>Alphaproteobacteria</taxon>
        <taxon>Rhodospirillales</taxon>
        <taxon>Rhodospirillaceae</taxon>
        <taxon>Magnetospirillum</taxon>
    </lineage>
</organism>
<dbReference type="InterPro" id="IPR001789">
    <property type="entry name" value="Sig_transdc_resp-reg_receiver"/>
</dbReference>
<dbReference type="EMBL" id="CU459003">
    <property type="protein sequence ID" value="CAM78220.1"/>
    <property type="molecule type" value="Genomic_DNA"/>
</dbReference>
<accession>A4U5R3</accession>
<dbReference type="PANTHER" id="PTHR44591">
    <property type="entry name" value="STRESS RESPONSE REGULATOR PROTEIN 1"/>
    <property type="match status" value="1"/>
</dbReference>
<dbReference type="Gene3D" id="3.40.50.2300">
    <property type="match status" value="1"/>
</dbReference>
<dbReference type="CDD" id="cd00156">
    <property type="entry name" value="REC"/>
    <property type="match status" value="1"/>
</dbReference>
<evidence type="ECO:0000256" key="1">
    <source>
        <dbReference type="ARBA" id="ARBA00022553"/>
    </source>
</evidence>
<dbReference type="GO" id="GO:0000160">
    <property type="term" value="P:phosphorelay signal transduction system"/>
    <property type="evidence" value="ECO:0007669"/>
    <property type="project" value="InterPro"/>
</dbReference>
<dbReference type="InterPro" id="IPR050595">
    <property type="entry name" value="Bact_response_regulator"/>
</dbReference>
<evidence type="ECO:0000259" key="3">
    <source>
        <dbReference type="PROSITE" id="PS50110"/>
    </source>
</evidence>
<proteinExistence type="predicted"/>
<dbReference type="Pfam" id="PF00072">
    <property type="entry name" value="Response_reg"/>
    <property type="match status" value="1"/>
</dbReference>
<reference evidence="4" key="1">
    <citation type="journal article" date="2007" name="J. Bacteriol.">
        <title>Comparative genome analysis of four magnetotactic bacteria reveals a complex set of group-specific genes implicated in magnetosome biomineralization and function.</title>
        <authorList>
            <person name="Richter M."/>
            <person name="Kube M."/>
            <person name="Bazylinski D.A."/>
            <person name="Lombardot T."/>
            <person name="Gloeckner F.O."/>
            <person name="Reinhardt R."/>
            <person name="Schueler D."/>
        </authorList>
    </citation>
    <scope>NUCLEOTIDE SEQUENCE</scope>
    <source>
        <strain evidence="4">MSR-1</strain>
    </source>
</reference>
<dbReference type="PANTHER" id="PTHR44591:SF3">
    <property type="entry name" value="RESPONSE REGULATORY DOMAIN-CONTAINING PROTEIN"/>
    <property type="match status" value="1"/>
</dbReference>
<name>A4U5R3_9PROT</name>
<protein>
    <submittedName>
        <fullName evidence="4">Regulator</fullName>
    </submittedName>
</protein>
<dbReference type="InterPro" id="IPR011006">
    <property type="entry name" value="CheY-like_superfamily"/>
</dbReference>
<dbReference type="PROSITE" id="PS50110">
    <property type="entry name" value="RESPONSE_REGULATORY"/>
    <property type="match status" value="1"/>
</dbReference>